<dbReference type="GO" id="GO:0016651">
    <property type="term" value="F:oxidoreductase activity, acting on NAD(P)H"/>
    <property type="evidence" value="ECO:0007669"/>
    <property type="project" value="TreeGrafter"/>
</dbReference>
<evidence type="ECO:0000259" key="6">
    <source>
        <dbReference type="Pfam" id="PF14759"/>
    </source>
</evidence>
<dbReference type="PRINTS" id="PR00368">
    <property type="entry name" value="FADPNR"/>
</dbReference>
<gene>
    <name evidence="7" type="ordered locus">Cwoe_2913</name>
</gene>
<evidence type="ECO:0000256" key="3">
    <source>
        <dbReference type="ARBA" id="ARBA00022827"/>
    </source>
</evidence>
<keyword evidence="3" id="KW-0274">FAD</keyword>
<evidence type="ECO:0000313" key="8">
    <source>
        <dbReference type="Proteomes" id="UP000008229"/>
    </source>
</evidence>
<dbReference type="SUPFAM" id="SSF51905">
    <property type="entry name" value="FAD/NAD(P)-binding domain"/>
    <property type="match status" value="1"/>
</dbReference>
<dbReference type="RefSeq" id="WP_012934383.1">
    <property type="nucleotide sequence ID" value="NC_013739.1"/>
</dbReference>
<evidence type="ECO:0000256" key="4">
    <source>
        <dbReference type="ARBA" id="ARBA00023002"/>
    </source>
</evidence>
<dbReference type="InterPro" id="IPR016156">
    <property type="entry name" value="FAD/NAD-linked_Rdtase_dimer_sf"/>
</dbReference>
<comment type="cofactor">
    <cofactor evidence="1">
        <name>FAD</name>
        <dbReference type="ChEBI" id="CHEBI:57692"/>
    </cofactor>
</comment>
<evidence type="ECO:0000313" key="7">
    <source>
        <dbReference type="EMBL" id="ADB51332.1"/>
    </source>
</evidence>
<evidence type="ECO:0000259" key="5">
    <source>
        <dbReference type="Pfam" id="PF07992"/>
    </source>
</evidence>
<keyword evidence="4" id="KW-0560">Oxidoreductase</keyword>
<feature type="domain" description="Reductase C-terminal" evidence="6">
    <location>
        <begin position="327"/>
        <end position="401"/>
    </location>
</feature>
<protein>
    <submittedName>
        <fullName evidence="7">FAD-dependent pyridine nucleotide-disulphide oxidoreductase</fullName>
    </submittedName>
</protein>
<dbReference type="Gene3D" id="3.30.390.30">
    <property type="match status" value="1"/>
</dbReference>
<sequence length="416" mass="44375">MADRHVAHLLVGGGLAGANCARWLRESGAEGEILLVGRESDAPYNRPPLTKGYLAGRESRDDVYFRPDPWWDEQRIDLRKRTSVMKLDAAAKEATLSTKEVVSFDTALLATGANVKRLQVDGCELDGIHYLRAFGNADAIRAEAIGGKRVVLIGGSYVACEVAASLTSLGAHCTIVMQEGTTLERGFGAVAGGWLQAVLESHGVRVIGNDALGRFEGDFGRVTTVVTENGESVPADVVVIGAGVNPDTMLARAARLTLDDERGGVLCDSRLETSVPGIYAAGDIASYDSVVHGRRLRVEHWDVAFNMGKTVALNMLGADRPHEVVPYFFSDFSDWASLEYVGPATSWDREVVRGSLDDGAFSVWYLDGGRVAGALSIGRSDDLEHARRMIASRAPLDDADVGGLADVSAELGSVGA</sequence>
<proteinExistence type="predicted"/>
<dbReference type="PANTHER" id="PTHR43557:SF2">
    <property type="entry name" value="RIESKE DOMAIN-CONTAINING PROTEIN-RELATED"/>
    <property type="match status" value="1"/>
</dbReference>
<keyword evidence="2" id="KW-0285">Flavoprotein</keyword>
<dbReference type="KEGG" id="cwo:Cwoe_2913"/>
<organism evidence="7 8">
    <name type="scientific">Conexibacter woesei (strain DSM 14684 / CCUG 47730 / CIP 108061 / JCM 11494 / NBRC 100937 / ID131577)</name>
    <dbReference type="NCBI Taxonomy" id="469383"/>
    <lineage>
        <taxon>Bacteria</taxon>
        <taxon>Bacillati</taxon>
        <taxon>Actinomycetota</taxon>
        <taxon>Thermoleophilia</taxon>
        <taxon>Solirubrobacterales</taxon>
        <taxon>Conexibacteraceae</taxon>
        <taxon>Conexibacter</taxon>
    </lineage>
</organism>
<dbReference type="Gene3D" id="3.50.50.60">
    <property type="entry name" value="FAD/NAD(P)-binding domain"/>
    <property type="match status" value="2"/>
</dbReference>
<dbReference type="eggNOG" id="COG0446">
    <property type="taxonomic scope" value="Bacteria"/>
</dbReference>
<dbReference type="InterPro" id="IPR023753">
    <property type="entry name" value="FAD/NAD-binding_dom"/>
</dbReference>
<dbReference type="InterPro" id="IPR036188">
    <property type="entry name" value="FAD/NAD-bd_sf"/>
</dbReference>
<dbReference type="PRINTS" id="PR00411">
    <property type="entry name" value="PNDRDTASEI"/>
</dbReference>
<dbReference type="HOGENOM" id="CLU_003291_4_0_11"/>
<dbReference type="AlphaFoldDB" id="D3FBR7"/>
<dbReference type="PANTHER" id="PTHR43557">
    <property type="entry name" value="APOPTOSIS-INDUCING FACTOR 1"/>
    <property type="match status" value="1"/>
</dbReference>
<evidence type="ECO:0000256" key="1">
    <source>
        <dbReference type="ARBA" id="ARBA00001974"/>
    </source>
</evidence>
<dbReference type="STRING" id="469383.Cwoe_2913"/>
<feature type="domain" description="FAD/NAD(P)-binding" evidence="5">
    <location>
        <begin position="9"/>
        <end position="308"/>
    </location>
</feature>
<reference evidence="7 8" key="1">
    <citation type="journal article" date="2010" name="Stand. Genomic Sci.">
        <title>Complete genome sequence of Conexibacter woesei type strain (ID131577).</title>
        <authorList>
            <person name="Pukall R."/>
            <person name="Lapidus A."/>
            <person name="Glavina Del Rio T."/>
            <person name="Copeland A."/>
            <person name="Tice H."/>
            <person name="Cheng J.-F."/>
            <person name="Lucas S."/>
            <person name="Chen F."/>
            <person name="Nolan M."/>
            <person name="Bruce D."/>
            <person name="Goodwin L."/>
            <person name="Pitluck S."/>
            <person name="Mavromatis K."/>
            <person name="Ivanova N."/>
            <person name="Ovchinnikova G."/>
            <person name="Pati A."/>
            <person name="Chen A."/>
            <person name="Palaniappan K."/>
            <person name="Land M."/>
            <person name="Hauser L."/>
            <person name="Chang Y.-J."/>
            <person name="Jeffries C.D."/>
            <person name="Chain P."/>
            <person name="Meincke L."/>
            <person name="Sims D."/>
            <person name="Brettin T."/>
            <person name="Detter J.C."/>
            <person name="Rohde M."/>
            <person name="Goeker M."/>
            <person name="Bristow J."/>
            <person name="Eisen J.A."/>
            <person name="Markowitz V."/>
            <person name="Kyrpides N.C."/>
            <person name="Klenk H.-P."/>
            <person name="Hugenholtz P."/>
        </authorList>
    </citation>
    <scope>NUCLEOTIDE SEQUENCE [LARGE SCALE GENOMIC DNA]</scope>
    <source>
        <strain evidence="8">DSM 14684 / CIP 108061 / JCM 11494 / NBRC 100937 / ID131577</strain>
    </source>
</reference>
<accession>D3FBR7</accession>
<dbReference type="OrthoDB" id="1145at2"/>
<dbReference type="Pfam" id="PF07992">
    <property type="entry name" value="Pyr_redox_2"/>
    <property type="match status" value="1"/>
</dbReference>
<name>D3FBR7_CONWI</name>
<dbReference type="GO" id="GO:0005737">
    <property type="term" value="C:cytoplasm"/>
    <property type="evidence" value="ECO:0007669"/>
    <property type="project" value="TreeGrafter"/>
</dbReference>
<dbReference type="InterPro" id="IPR028202">
    <property type="entry name" value="Reductase_C"/>
</dbReference>
<dbReference type="EMBL" id="CP001854">
    <property type="protein sequence ID" value="ADB51332.1"/>
    <property type="molecule type" value="Genomic_DNA"/>
</dbReference>
<reference evidence="8" key="2">
    <citation type="submission" date="2010-01" db="EMBL/GenBank/DDBJ databases">
        <title>The complete genome of Conexibacter woesei DSM 14684.</title>
        <authorList>
            <consortium name="US DOE Joint Genome Institute (JGI-PGF)"/>
            <person name="Lucas S."/>
            <person name="Copeland A."/>
            <person name="Lapidus A."/>
            <person name="Glavina del Rio T."/>
            <person name="Dalin E."/>
            <person name="Tice H."/>
            <person name="Bruce D."/>
            <person name="Goodwin L."/>
            <person name="Pitluck S."/>
            <person name="Kyrpides N."/>
            <person name="Mavromatis K."/>
            <person name="Ivanova N."/>
            <person name="Mikhailova N."/>
            <person name="Chertkov O."/>
            <person name="Brettin T."/>
            <person name="Detter J.C."/>
            <person name="Han C."/>
            <person name="Larimer F."/>
            <person name="Land M."/>
            <person name="Hauser L."/>
            <person name="Markowitz V."/>
            <person name="Cheng J.-F."/>
            <person name="Hugenholtz P."/>
            <person name="Woyke T."/>
            <person name="Wu D."/>
            <person name="Pukall R."/>
            <person name="Steenblock K."/>
            <person name="Schneider S."/>
            <person name="Klenk H.-P."/>
            <person name="Eisen J.A."/>
        </authorList>
    </citation>
    <scope>NUCLEOTIDE SEQUENCE [LARGE SCALE GENOMIC DNA]</scope>
    <source>
        <strain evidence="8">DSM 14684 / CIP 108061 / JCM 11494 / NBRC 100937 / ID131577</strain>
    </source>
</reference>
<keyword evidence="8" id="KW-1185">Reference proteome</keyword>
<dbReference type="InterPro" id="IPR050446">
    <property type="entry name" value="FAD-oxidoreductase/Apoptosis"/>
</dbReference>
<evidence type="ECO:0000256" key="2">
    <source>
        <dbReference type="ARBA" id="ARBA00022630"/>
    </source>
</evidence>
<dbReference type="SUPFAM" id="SSF55424">
    <property type="entry name" value="FAD/NAD-linked reductases, dimerisation (C-terminal) domain"/>
    <property type="match status" value="1"/>
</dbReference>
<dbReference type="Proteomes" id="UP000008229">
    <property type="component" value="Chromosome"/>
</dbReference>
<dbReference type="Pfam" id="PF14759">
    <property type="entry name" value="Reductase_C"/>
    <property type="match status" value="1"/>
</dbReference>